<name>A0A920D1Z8_9BACL</name>
<comment type="caution">
    <text evidence="1">The sequence shown here is derived from an EMBL/GenBank/DDBJ whole genome shotgun (WGS) entry which is preliminary data.</text>
</comment>
<keyword evidence="2" id="KW-1185">Reference proteome</keyword>
<dbReference type="RefSeq" id="WP_213520196.1">
    <property type="nucleotide sequence ID" value="NZ_BOSE01000015.1"/>
</dbReference>
<dbReference type="Gene3D" id="1.20.1260.10">
    <property type="match status" value="1"/>
</dbReference>
<keyword evidence="1" id="KW-0167">Capsid protein</keyword>
<reference evidence="1" key="1">
    <citation type="submission" date="2021-03" db="EMBL/GenBank/DDBJ databases">
        <title>Antimicrobial resistance genes in bacteria isolated from Japanese honey, and their potential for conferring macrolide and lincosamide resistance in the American foulbrood pathogen Paenibacillus larvae.</title>
        <authorList>
            <person name="Okamoto M."/>
            <person name="Kumagai M."/>
            <person name="Kanamori H."/>
            <person name="Takamatsu D."/>
        </authorList>
    </citation>
    <scope>NUCLEOTIDE SEQUENCE</scope>
    <source>
        <strain evidence="1">J40TS1</strain>
    </source>
</reference>
<accession>A0A920D1Z8</accession>
<dbReference type="InterPro" id="IPR012347">
    <property type="entry name" value="Ferritin-like"/>
</dbReference>
<keyword evidence="1" id="KW-0946">Virion</keyword>
<evidence type="ECO:0000313" key="1">
    <source>
        <dbReference type="EMBL" id="GIP19449.1"/>
    </source>
</evidence>
<dbReference type="AlphaFoldDB" id="A0A920D1Z8"/>
<dbReference type="EMBL" id="BOSE01000015">
    <property type="protein sequence ID" value="GIP19449.1"/>
    <property type="molecule type" value="Genomic_DNA"/>
</dbReference>
<proteinExistence type="predicted"/>
<dbReference type="Proteomes" id="UP000683139">
    <property type="component" value="Unassembled WGS sequence"/>
</dbReference>
<gene>
    <name evidence="1" type="ORF">J40TS1_50910</name>
</gene>
<evidence type="ECO:0000313" key="2">
    <source>
        <dbReference type="Proteomes" id="UP000683139"/>
    </source>
</evidence>
<organism evidence="1 2">
    <name type="scientific">Paenibacillus montaniterrae</name>
    <dbReference type="NCBI Taxonomy" id="429341"/>
    <lineage>
        <taxon>Bacteria</taxon>
        <taxon>Bacillati</taxon>
        <taxon>Bacillota</taxon>
        <taxon>Bacilli</taxon>
        <taxon>Bacillales</taxon>
        <taxon>Paenibacillaceae</taxon>
        <taxon>Paenibacillus</taxon>
    </lineage>
</organism>
<protein>
    <submittedName>
        <fullName evidence="1">Spore coat protein CotF</fullName>
    </submittedName>
</protein>
<sequence length="67" mass="7654">MNNQLAPHETLELHELLSFKTVCMTKAQTMQNLVSDAELKQLLQEDVRNSVPAIEELKNLLTNNPQH</sequence>